<dbReference type="NCBIfam" id="TIGR01003">
    <property type="entry name" value="PTS_HPr_family"/>
    <property type="match status" value="1"/>
</dbReference>
<dbReference type="InterPro" id="IPR035895">
    <property type="entry name" value="HPr-like_sf"/>
</dbReference>
<dbReference type="EMBL" id="AZAC01000004">
    <property type="protein sequence ID" value="KIX15136.1"/>
    <property type="molecule type" value="Genomic_DNA"/>
</dbReference>
<dbReference type="Pfam" id="PF00381">
    <property type="entry name" value="PTS-HPr"/>
    <property type="match status" value="1"/>
</dbReference>
<keyword evidence="4" id="KW-0598">Phosphotransferase system</keyword>
<dbReference type="Proteomes" id="UP000032233">
    <property type="component" value="Unassembled WGS sequence"/>
</dbReference>
<evidence type="ECO:0000256" key="1">
    <source>
        <dbReference type="ARBA" id="ARBA00004496"/>
    </source>
</evidence>
<dbReference type="Gene3D" id="3.30.1340.10">
    <property type="entry name" value="HPr-like"/>
    <property type="match status" value="1"/>
</dbReference>
<sequence>MDSKDDKQALTCELDVINKLGLHARVAARIAEVVQAHECEAILSKDNIEADASSILSILTLDAPRGSTLIAKIWGPQAAEAIKALKEQFAKGFGE</sequence>
<evidence type="ECO:0000259" key="5">
    <source>
        <dbReference type="PROSITE" id="PS51350"/>
    </source>
</evidence>
<dbReference type="OrthoDB" id="9798965at2"/>
<dbReference type="STRING" id="1429043.X474_05140"/>
<dbReference type="GO" id="GO:0005737">
    <property type="term" value="C:cytoplasm"/>
    <property type="evidence" value="ECO:0007669"/>
    <property type="project" value="UniProtKB-SubCell"/>
</dbReference>
<comment type="caution">
    <text evidence="6">The sequence shown here is derived from an EMBL/GenBank/DDBJ whole genome shotgun (WGS) entry which is preliminary data.</text>
</comment>
<dbReference type="RefSeq" id="WP_044347084.1">
    <property type="nucleotide sequence ID" value="NZ_AZAC01000004.1"/>
</dbReference>
<keyword evidence="3" id="KW-0963">Cytoplasm</keyword>
<evidence type="ECO:0000313" key="7">
    <source>
        <dbReference type="Proteomes" id="UP000032233"/>
    </source>
</evidence>
<dbReference type="AlphaFoldDB" id="A0A0D2JHB6"/>
<dbReference type="SUPFAM" id="SSF55594">
    <property type="entry name" value="HPr-like"/>
    <property type="match status" value="1"/>
</dbReference>
<dbReference type="InterPro" id="IPR050399">
    <property type="entry name" value="HPr"/>
</dbReference>
<feature type="domain" description="HPr" evidence="5">
    <location>
        <begin position="9"/>
        <end position="95"/>
    </location>
</feature>
<dbReference type="GO" id="GO:0016301">
    <property type="term" value="F:kinase activity"/>
    <property type="evidence" value="ECO:0007669"/>
    <property type="project" value="UniProtKB-KW"/>
</dbReference>
<proteinExistence type="inferred from homology"/>
<evidence type="ECO:0000256" key="4">
    <source>
        <dbReference type="ARBA" id="ARBA00022683"/>
    </source>
</evidence>
<dbReference type="PANTHER" id="PTHR33705:SF2">
    <property type="entry name" value="PHOSPHOCARRIER PROTEIN NPR"/>
    <property type="match status" value="1"/>
</dbReference>
<name>A0A0D2JHB6_9BACT</name>
<dbReference type="FunCoup" id="A0A0D2JHB6">
    <property type="interactions" value="16"/>
</dbReference>
<protein>
    <submittedName>
        <fullName evidence="6">HPr kinase</fullName>
    </submittedName>
</protein>
<dbReference type="GO" id="GO:0009401">
    <property type="term" value="P:phosphoenolpyruvate-dependent sugar phosphotransferase system"/>
    <property type="evidence" value="ECO:0007669"/>
    <property type="project" value="UniProtKB-KW"/>
</dbReference>
<evidence type="ECO:0000256" key="3">
    <source>
        <dbReference type="ARBA" id="ARBA00022490"/>
    </source>
</evidence>
<gene>
    <name evidence="6" type="ORF">X474_05140</name>
</gene>
<organism evidence="6 7">
    <name type="scientific">Dethiosulfatarculus sandiegensis</name>
    <dbReference type="NCBI Taxonomy" id="1429043"/>
    <lineage>
        <taxon>Bacteria</taxon>
        <taxon>Pseudomonadati</taxon>
        <taxon>Thermodesulfobacteriota</taxon>
        <taxon>Desulfarculia</taxon>
        <taxon>Desulfarculales</taxon>
        <taxon>Desulfarculaceae</taxon>
        <taxon>Dethiosulfatarculus</taxon>
    </lineage>
</organism>
<evidence type="ECO:0000313" key="6">
    <source>
        <dbReference type="EMBL" id="KIX15136.1"/>
    </source>
</evidence>
<dbReference type="InParanoid" id="A0A0D2JHB6"/>
<accession>A0A0D2JHB6</accession>
<dbReference type="PROSITE" id="PS51350">
    <property type="entry name" value="PTS_HPR_DOM"/>
    <property type="match status" value="1"/>
</dbReference>
<keyword evidence="7" id="KW-1185">Reference proteome</keyword>
<keyword evidence="6" id="KW-0418">Kinase</keyword>
<evidence type="ECO:0000256" key="2">
    <source>
        <dbReference type="ARBA" id="ARBA00010736"/>
    </source>
</evidence>
<comment type="similarity">
    <text evidence="2">Belongs to the HPr family.</text>
</comment>
<dbReference type="PANTHER" id="PTHR33705">
    <property type="entry name" value="PHOSPHOCARRIER PROTEIN HPR"/>
    <property type="match status" value="1"/>
</dbReference>
<comment type="subcellular location">
    <subcellularLocation>
        <location evidence="1">Cytoplasm</location>
    </subcellularLocation>
</comment>
<reference evidence="6 7" key="1">
    <citation type="submission" date="2013-11" db="EMBL/GenBank/DDBJ databases">
        <title>Metagenomic analysis of a methanogenic consortium involved in long chain n-alkane degradation.</title>
        <authorList>
            <person name="Davidova I.A."/>
            <person name="Callaghan A.V."/>
            <person name="Wawrik B."/>
            <person name="Pruitt S."/>
            <person name="Marks C."/>
            <person name="Duncan K.E."/>
            <person name="Suflita J.M."/>
        </authorList>
    </citation>
    <scope>NUCLEOTIDE SEQUENCE [LARGE SCALE GENOMIC DNA]</scope>
    <source>
        <strain evidence="6 7">SPR</strain>
    </source>
</reference>
<dbReference type="InterPro" id="IPR000032">
    <property type="entry name" value="HPr-like"/>
</dbReference>
<keyword evidence="6" id="KW-0808">Transferase</keyword>